<evidence type="ECO:0000313" key="2">
    <source>
        <dbReference type="EMBL" id="EAR60440.1"/>
    </source>
</evidence>
<reference evidence="2 3" key="1">
    <citation type="submission" date="2006-02" db="EMBL/GenBank/DDBJ databases">
        <authorList>
            <person name="Pinhassi J."/>
            <person name="Pedros-Alio C."/>
            <person name="Ferriera S."/>
            <person name="Johnson J."/>
            <person name="Kravitz S."/>
            <person name="Halpern A."/>
            <person name="Remington K."/>
            <person name="Beeson K."/>
            <person name="Tran B."/>
            <person name="Rogers Y.-H."/>
            <person name="Friedman R."/>
            <person name="Venter J.C."/>
        </authorList>
    </citation>
    <scope>NUCLEOTIDE SEQUENCE [LARGE SCALE GENOMIC DNA]</scope>
    <source>
        <strain evidence="2 3">MED92</strain>
    </source>
</reference>
<evidence type="ECO:0000256" key="1">
    <source>
        <dbReference type="SAM" id="Phobius"/>
    </source>
</evidence>
<keyword evidence="1" id="KW-1133">Transmembrane helix</keyword>
<feature type="transmembrane region" description="Helical" evidence="1">
    <location>
        <begin position="44"/>
        <end position="60"/>
    </location>
</feature>
<dbReference type="OrthoDB" id="6118820at2"/>
<organism evidence="2 3">
    <name type="scientific">Neptuniibacter caesariensis</name>
    <dbReference type="NCBI Taxonomy" id="207954"/>
    <lineage>
        <taxon>Bacteria</taxon>
        <taxon>Pseudomonadati</taxon>
        <taxon>Pseudomonadota</taxon>
        <taxon>Gammaproteobacteria</taxon>
        <taxon>Oceanospirillales</taxon>
        <taxon>Oceanospirillaceae</taxon>
        <taxon>Neptuniibacter</taxon>
    </lineage>
</organism>
<keyword evidence="3" id="KW-1185">Reference proteome</keyword>
<proteinExistence type="predicted"/>
<dbReference type="AlphaFoldDB" id="A0A7U8C5G0"/>
<dbReference type="Proteomes" id="UP000002171">
    <property type="component" value="Unassembled WGS sequence"/>
</dbReference>
<accession>A0A7U8C5G0</accession>
<protein>
    <recommendedName>
        <fullName evidence="4">DUF2244 domain-containing protein</fullName>
    </recommendedName>
</protein>
<comment type="caution">
    <text evidence="2">The sequence shown here is derived from an EMBL/GenBank/DDBJ whole genome shotgun (WGS) entry which is preliminary data.</text>
</comment>
<sequence length="154" mass="17852">MEKNQISFDWNEAFFEKRINLLTNCQMGFVGAALMLMMMNLSKIYLLLPLGIGLVLVSWYKSHLDKSREEVKNSSVSFSPKSILFKCPALDQERRVEFRQIEEVTLHKEHMMEIITIYLKGDKEKLEIKGLSQSAEFIDSLNTAINDQQKESTQ</sequence>
<keyword evidence="1" id="KW-0812">Transmembrane</keyword>
<evidence type="ECO:0000313" key="3">
    <source>
        <dbReference type="Proteomes" id="UP000002171"/>
    </source>
</evidence>
<name>A0A7U8C5G0_NEPCE</name>
<evidence type="ECO:0008006" key="4">
    <source>
        <dbReference type="Google" id="ProtNLM"/>
    </source>
</evidence>
<gene>
    <name evidence="2" type="ORF">MED92_08926</name>
</gene>
<dbReference type="EMBL" id="AAOW01000017">
    <property type="protein sequence ID" value="EAR60440.1"/>
    <property type="molecule type" value="Genomic_DNA"/>
</dbReference>
<keyword evidence="1" id="KW-0472">Membrane</keyword>
<dbReference type="RefSeq" id="WP_007019453.1">
    <property type="nucleotide sequence ID" value="NZ_CH724125.1"/>
</dbReference>